<name>A0A182E2I8_ONCOC</name>
<dbReference type="SMART" id="SM01052">
    <property type="entry name" value="CAP_GLY"/>
    <property type="match status" value="1"/>
</dbReference>
<evidence type="ECO:0000256" key="1">
    <source>
        <dbReference type="SAM" id="MobiDB-lite"/>
    </source>
</evidence>
<dbReference type="STRING" id="42157.A0A182E2I8"/>
<feature type="compositionally biased region" description="Polar residues" evidence="1">
    <location>
        <begin position="97"/>
        <end position="110"/>
    </location>
</feature>
<dbReference type="Proteomes" id="UP000271087">
    <property type="component" value="Unassembled WGS sequence"/>
</dbReference>
<feature type="compositionally biased region" description="Basic and acidic residues" evidence="1">
    <location>
        <begin position="127"/>
        <end position="136"/>
    </location>
</feature>
<evidence type="ECO:0000313" key="4">
    <source>
        <dbReference type="Proteomes" id="UP000271087"/>
    </source>
</evidence>
<dbReference type="Pfam" id="PF01302">
    <property type="entry name" value="CAP_GLY"/>
    <property type="match status" value="1"/>
</dbReference>
<organism evidence="5">
    <name type="scientific">Onchocerca ochengi</name>
    <name type="common">Filarial nematode worm</name>
    <dbReference type="NCBI Taxonomy" id="42157"/>
    <lineage>
        <taxon>Eukaryota</taxon>
        <taxon>Metazoa</taxon>
        <taxon>Ecdysozoa</taxon>
        <taxon>Nematoda</taxon>
        <taxon>Chromadorea</taxon>
        <taxon>Rhabditida</taxon>
        <taxon>Spirurina</taxon>
        <taxon>Spiruromorpha</taxon>
        <taxon>Filarioidea</taxon>
        <taxon>Onchocercidae</taxon>
        <taxon>Onchocerca</taxon>
    </lineage>
</organism>
<dbReference type="InterPro" id="IPR036859">
    <property type="entry name" value="CAP-Gly_dom_sf"/>
</dbReference>
<dbReference type="PROSITE" id="PS50245">
    <property type="entry name" value="CAP_GLY_2"/>
    <property type="match status" value="1"/>
</dbReference>
<dbReference type="SUPFAM" id="SSF74924">
    <property type="entry name" value="Cap-Gly domain"/>
    <property type="match status" value="1"/>
</dbReference>
<dbReference type="AlphaFoldDB" id="A0A182E2I8"/>
<keyword evidence="4" id="KW-1185">Reference proteome</keyword>
<evidence type="ECO:0000259" key="2">
    <source>
        <dbReference type="PROSITE" id="PS50245"/>
    </source>
</evidence>
<dbReference type="Gene3D" id="2.30.30.190">
    <property type="entry name" value="CAP Gly-rich-like domain"/>
    <property type="match status" value="1"/>
</dbReference>
<evidence type="ECO:0000313" key="5">
    <source>
        <dbReference type="WBParaSite" id="nOo.2.0.1.t02189-RA"/>
    </source>
</evidence>
<evidence type="ECO:0000313" key="3">
    <source>
        <dbReference type="EMBL" id="VDK65738.1"/>
    </source>
</evidence>
<dbReference type="InterPro" id="IPR000938">
    <property type="entry name" value="CAP-Gly_domain"/>
</dbReference>
<reference evidence="5" key="1">
    <citation type="submission" date="2016-06" db="UniProtKB">
        <authorList>
            <consortium name="WormBaseParasite"/>
        </authorList>
    </citation>
    <scope>IDENTIFICATION</scope>
</reference>
<sequence>MSFKIGARVETEKGRGVVEFYGETEFAEGTWVGTWVGVNLNEPNGEHDGKVKGMRYFECEPNRGIFLKANQLRLESRGKSGMRLLTSIRKDMRSKISPATSPRMTSSSSNEKLKIMSGITGASAKKQSKEDMRESTGRFGGQSLSQ</sequence>
<reference evidence="3 4" key="2">
    <citation type="submission" date="2018-08" db="EMBL/GenBank/DDBJ databases">
        <authorList>
            <person name="Laetsch R D."/>
            <person name="Stevens L."/>
            <person name="Kumar S."/>
            <person name="Blaxter L. M."/>
        </authorList>
    </citation>
    <scope>NUCLEOTIDE SEQUENCE [LARGE SCALE GENOMIC DNA]</scope>
</reference>
<dbReference type="PANTHER" id="PTHR18916">
    <property type="entry name" value="DYNACTIN 1-RELATED MICROTUBULE-BINDING"/>
    <property type="match status" value="1"/>
</dbReference>
<accession>A0A182E2I8</accession>
<feature type="region of interest" description="Disordered" evidence="1">
    <location>
        <begin position="88"/>
        <end position="146"/>
    </location>
</feature>
<dbReference type="WBParaSite" id="nOo.2.0.1.t02189-RA">
    <property type="protein sequence ID" value="nOo.2.0.1.t02189-RA"/>
    <property type="gene ID" value="nOo.2.0.1.g02189"/>
</dbReference>
<proteinExistence type="predicted"/>
<dbReference type="OrthoDB" id="2130750at2759"/>
<protein>
    <submittedName>
        <fullName evidence="5">CAP-Gly domain-containing protein</fullName>
    </submittedName>
</protein>
<feature type="domain" description="CAP-Gly" evidence="2">
    <location>
        <begin position="22"/>
        <end position="68"/>
    </location>
</feature>
<dbReference type="EMBL" id="UYRW01000323">
    <property type="protein sequence ID" value="VDK65738.1"/>
    <property type="molecule type" value="Genomic_DNA"/>
</dbReference>
<gene>
    <name evidence="3" type="ORF">NOO_LOCUS2189</name>
</gene>